<dbReference type="RefSeq" id="WP_022501711.1">
    <property type="nucleotide sequence ID" value="NZ_DAWCMB010000208.1"/>
</dbReference>
<protein>
    <submittedName>
        <fullName evidence="1">DUF177 domain-containing protein</fullName>
    </submittedName>
</protein>
<evidence type="ECO:0000313" key="1">
    <source>
        <dbReference type="EMBL" id="MEQ2378648.1"/>
    </source>
</evidence>
<proteinExistence type="predicted"/>
<evidence type="ECO:0000313" key="2">
    <source>
        <dbReference type="Proteomes" id="UP001442364"/>
    </source>
</evidence>
<comment type="caution">
    <text evidence="1">The sequence shown here is derived from an EMBL/GenBank/DDBJ whole genome shotgun (WGS) entry which is preliminary data.</text>
</comment>
<dbReference type="InterPro" id="IPR003772">
    <property type="entry name" value="YceD"/>
</dbReference>
<dbReference type="Pfam" id="PF02620">
    <property type="entry name" value="YceD"/>
    <property type="match status" value="1"/>
</dbReference>
<keyword evidence="2" id="KW-1185">Reference proteome</keyword>
<gene>
    <name evidence="1" type="ORF">WMO14_01930</name>
</gene>
<dbReference type="Proteomes" id="UP001442364">
    <property type="component" value="Unassembled WGS sequence"/>
</dbReference>
<reference evidence="1 2" key="1">
    <citation type="submission" date="2024-03" db="EMBL/GenBank/DDBJ databases">
        <title>Human intestinal bacterial collection.</title>
        <authorList>
            <person name="Pauvert C."/>
            <person name="Hitch T.C.A."/>
            <person name="Clavel T."/>
        </authorList>
    </citation>
    <scope>NUCLEOTIDE SEQUENCE [LARGE SCALE GENOMIC DNA]</scope>
    <source>
        <strain evidence="1 2">CLA-AA-H255</strain>
    </source>
</reference>
<sequence>MLIDLRELLSGSQDEKSYKADIEMNTFNTGSSDYDIIDKPAVDVIIKKLGKNKLSIKADSYVTLSIPCDRCLEPVDTRVDYTVDEIVDFNDNASEEEAKEEKDYIDGYDLDVDKLVFGEILISMPGKTLCKEDCKGICLICGANLNKGECGCDRDILDPRMSVFKDILKNFKEV</sequence>
<organism evidence="1 2">
    <name type="scientific">[Lactobacillus] rogosae</name>
    <dbReference type="NCBI Taxonomy" id="706562"/>
    <lineage>
        <taxon>Bacteria</taxon>
        <taxon>Bacillati</taxon>
        <taxon>Bacillota</taxon>
        <taxon>Clostridia</taxon>
        <taxon>Lachnospirales</taxon>
        <taxon>Lachnospiraceae</taxon>
        <taxon>Lachnospira</taxon>
    </lineage>
</organism>
<dbReference type="EMBL" id="JBBMER010000001">
    <property type="protein sequence ID" value="MEQ2378648.1"/>
    <property type="molecule type" value="Genomic_DNA"/>
</dbReference>
<name>A0ABV1BT41_9FIRM</name>
<accession>A0ABV1BT41</accession>